<dbReference type="InterPro" id="IPR006180">
    <property type="entry name" value="3-OHacyl-CoA_DH_CS"/>
</dbReference>
<dbReference type="Gene3D" id="1.10.1040.50">
    <property type="match status" value="1"/>
</dbReference>
<dbReference type="PROSITE" id="PS00067">
    <property type="entry name" value="3HCDH"/>
    <property type="match status" value="1"/>
</dbReference>
<evidence type="ECO:0000256" key="1">
    <source>
        <dbReference type="ARBA" id="ARBA00023002"/>
    </source>
</evidence>
<dbReference type="SUPFAM" id="SSF48179">
    <property type="entry name" value="6-phosphogluconate dehydrogenase C-terminal domain-like"/>
    <property type="match status" value="2"/>
</dbReference>
<dbReference type="InterPro" id="IPR041040">
    <property type="entry name" value="3HCDH_RFF"/>
</dbReference>
<evidence type="ECO:0000259" key="3">
    <source>
        <dbReference type="Pfam" id="PF02737"/>
    </source>
</evidence>
<protein>
    <submittedName>
        <fullName evidence="5">3-hydroxybutyryl-CoA dehydrogenase</fullName>
    </submittedName>
</protein>
<evidence type="ECO:0000259" key="4">
    <source>
        <dbReference type="Pfam" id="PF18321"/>
    </source>
</evidence>
<dbReference type="Proteomes" id="UP000653056">
    <property type="component" value="Unassembled WGS sequence"/>
</dbReference>
<feature type="domain" description="3-hydroxyacyl-CoA dehydrogenase C-terminal" evidence="2">
    <location>
        <begin position="188"/>
        <end position="285"/>
    </location>
</feature>
<dbReference type="InterPro" id="IPR006108">
    <property type="entry name" value="3HC_DH_C"/>
</dbReference>
<evidence type="ECO:0000313" key="6">
    <source>
        <dbReference type="Proteomes" id="UP000653056"/>
    </source>
</evidence>
<proteinExistence type="predicted"/>
<dbReference type="PANTHER" id="PTHR48075:SF5">
    <property type="entry name" value="3-HYDROXYBUTYRYL-COA DEHYDROGENASE"/>
    <property type="match status" value="1"/>
</dbReference>
<dbReference type="InterPro" id="IPR036291">
    <property type="entry name" value="NAD(P)-bd_dom_sf"/>
</dbReference>
<dbReference type="Pfam" id="PF02737">
    <property type="entry name" value="3HCDH_N"/>
    <property type="match status" value="1"/>
</dbReference>
<reference evidence="6" key="1">
    <citation type="journal article" date="2019" name="Int. J. Syst. Evol. Microbiol.">
        <title>The Global Catalogue of Microorganisms (GCM) 10K type strain sequencing project: providing services to taxonomists for standard genome sequencing and annotation.</title>
        <authorList>
            <consortium name="The Broad Institute Genomics Platform"/>
            <consortium name="The Broad Institute Genome Sequencing Center for Infectious Disease"/>
            <person name="Wu L."/>
            <person name="Ma J."/>
        </authorList>
    </citation>
    <scope>NUCLEOTIDE SEQUENCE [LARGE SCALE GENOMIC DNA]</scope>
    <source>
        <strain evidence="6">KCTC 22228</strain>
    </source>
</reference>
<evidence type="ECO:0000259" key="2">
    <source>
        <dbReference type="Pfam" id="PF00725"/>
    </source>
</evidence>
<feature type="domain" description="3-hydroxyacyl-CoA dehydrogenase NAD binding" evidence="3">
    <location>
        <begin position="7"/>
        <end position="185"/>
    </location>
</feature>
<dbReference type="PANTHER" id="PTHR48075">
    <property type="entry name" value="3-HYDROXYACYL-COA DEHYDROGENASE FAMILY PROTEIN"/>
    <property type="match status" value="1"/>
</dbReference>
<dbReference type="InterPro" id="IPR006176">
    <property type="entry name" value="3-OHacyl-CoA_DH_NAD-bd"/>
</dbReference>
<feature type="domain" description="3-hydroxyacyl-CoA dehydrogenase C-terminal" evidence="2">
    <location>
        <begin position="390"/>
        <end position="461"/>
    </location>
</feature>
<dbReference type="Gene3D" id="3.40.50.720">
    <property type="entry name" value="NAD(P)-binding Rossmann-like Domain"/>
    <property type="match status" value="1"/>
</dbReference>
<dbReference type="Pfam" id="PF00725">
    <property type="entry name" value="3HCDH"/>
    <property type="match status" value="2"/>
</dbReference>
<dbReference type="InterPro" id="IPR008927">
    <property type="entry name" value="6-PGluconate_DH-like_C_sf"/>
</dbReference>
<organism evidence="5 6">
    <name type="scientific">Litchfieldella qijiaojingensis</name>
    <dbReference type="NCBI Taxonomy" id="980347"/>
    <lineage>
        <taxon>Bacteria</taxon>
        <taxon>Pseudomonadati</taxon>
        <taxon>Pseudomonadota</taxon>
        <taxon>Gammaproteobacteria</taxon>
        <taxon>Oceanospirillales</taxon>
        <taxon>Halomonadaceae</taxon>
        <taxon>Litchfieldella</taxon>
    </lineage>
</organism>
<comment type="caution">
    <text evidence="5">The sequence shown here is derived from an EMBL/GenBank/DDBJ whole genome shotgun (WGS) entry which is preliminary data.</text>
</comment>
<sequence>MIMPIANIAIIGAGTMGQGITQLCAQYGYTTWLYDVQDGAAEKTRQRIVQALDKRVTKGRMTPEDADAALARVSVANSLVELAEADLVVEAIVENIAIKRTLFAELEGLCRADVLLCTNTSSLSVGEIAAELHTPQRFAGLHFFNPPTAMKLVEVVSTDATTKTTLQTLHDFARSLGKTPVAVSDSPGFIVNRCARPFYGEALWLLEHGAASVATIDACLKSGGGFPLGPFELIDLVGLDINLRATETVWRAFDRHPRFRPSPLVADKVAADELGRKGGVGFYRYDDGHDEDPFPLAPAGVTSVEEVIAHLPDDLAQRCRVSDGRTAAELAAGRGQAVIVFDTLLRPWPNDRSATLAFASHGLDAIAHERLVEAAAAQGVRLIEVADRPGLIVLRVAAMLVNEARFALDEGIASADDMDTAMRLGLNFALGPWEILKRLGVERIRTTLGRAAEEDTSGRYAQPTS</sequence>
<name>A0ABQ2YVD5_9GAMM</name>
<feature type="domain" description="3-hydroxybutyryl-CoA dehydrogenase reduced Rossmann-fold" evidence="4">
    <location>
        <begin position="320"/>
        <end position="389"/>
    </location>
</feature>
<keyword evidence="1" id="KW-0560">Oxidoreductase</keyword>
<dbReference type="Pfam" id="PF18321">
    <property type="entry name" value="3HCDH_RFF"/>
    <property type="match status" value="1"/>
</dbReference>
<accession>A0ABQ2YVD5</accession>
<keyword evidence="6" id="KW-1185">Reference proteome</keyword>
<gene>
    <name evidence="5" type="ORF">GCM10007160_21820</name>
</gene>
<dbReference type="EMBL" id="BMXS01000010">
    <property type="protein sequence ID" value="GGX93991.1"/>
    <property type="molecule type" value="Genomic_DNA"/>
</dbReference>
<evidence type="ECO:0000313" key="5">
    <source>
        <dbReference type="EMBL" id="GGX93991.1"/>
    </source>
</evidence>
<dbReference type="SUPFAM" id="SSF51735">
    <property type="entry name" value="NAD(P)-binding Rossmann-fold domains"/>
    <property type="match status" value="1"/>
</dbReference>